<proteinExistence type="predicted"/>
<feature type="transmembrane region" description="Helical" evidence="1">
    <location>
        <begin position="6"/>
        <end position="27"/>
    </location>
</feature>
<keyword evidence="1" id="KW-1133">Transmembrane helix</keyword>
<dbReference type="AlphaFoldDB" id="A0A1Y4V616"/>
<dbReference type="RefSeq" id="WP_087318677.1">
    <property type="nucleotide sequence ID" value="NZ_NFLW01000036.1"/>
</dbReference>
<dbReference type="Proteomes" id="UP000196036">
    <property type="component" value="Unassembled WGS sequence"/>
</dbReference>
<evidence type="ECO:0000313" key="2">
    <source>
        <dbReference type="EMBL" id="OUQ64605.1"/>
    </source>
</evidence>
<keyword evidence="1" id="KW-0472">Membrane</keyword>
<sequence length="132" mass="15659">MEGITLFVSIVIIVFGILQIILFFKLWGMTNDVKKIKSSFPMSIAGVSPAKIEFAIGNKEKAKEMVKREFISDVYKIYREVYEYAQDQHKIKVYNQDYKKLSLKYENRFSKPEEYIDFTMFDTFDKANDFFK</sequence>
<evidence type="ECO:0000256" key="1">
    <source>
        <dbReference type="SAM" id="Phobius"/>
    </source>
</evidence>
<protein>
    <submittedName>
        <fullName evidence="2">Uncharacterized protein</fullName>
    </submittedName>
</protein>
<reference evidence="3" key="1">
    <citation type="submission" date="2017-04" db="EMBL/GenBank/DDBJ databases">
        <title>Function of individual gut microbiota members based on whole genome sequencing of pure cultures obtained from chicken caecum.</title>
        <authorList>
            <person name="Medvecky M."/>
            <person name="Cejkova D."/>
            <person name="Polansky O."/>
            <person name="Karasova D."/>
            <person name="Kubasova T."/>
            <person name="Cizek A."/>
            <person name="Rychlik I."/>
        </authorList>
    </citation>
    <scope>NUCLEOTIDE SEQUENCE [LARGE SCALE GENOMIC DNA]</scope>
    <source>
        <strain evidence="3">An109</strain>
    </source>
</reference>
<organism evidence="2 3">
    <name type="scientific">Bacteroides xylanisolvens</name>
    <dbReference type="NCBI Taxonomy" id="371601"/>
    <lineage>
        <taxon>Bacteria</taxon>
        <taxon>Pseudomonadati</taxon>
        <taxon>Bacteroidota</taxon>
        <taxon>Bacteroidia</taxon>
        <taxon>Bacteroidales</taxon>
        <taxon>Bacteroidaceae</taxon>
        <taxon>Bacteroides</taxon>
    </lineage>
</organism>
<dbReference type="EMBL" id="NFLW01000036">
    <property type="protein sequence ID" value="OUQ64605.1"/>
    <property type="molecule type" value="Genomic_DNA"/>
</dbReference>
<name>A0A1Y4V616_9BACE</name>
<comment type="caution">
    <text evidence="2">The sequence shown here is derived from an EMBL/GenBank/DDBJ whole genome shotgun (WGS) entry which is preliminary data.</text>
</comment>
<keyword evidence="1" id="KW-0812">Transmembrane</keyword>
<evidence type="ECO:0000313" key="3">
    <source>
        <dbReference type="Proteomes" id="UP000196036"/>
    </source>
</evidence>
<gene>
    <name evidence="2" type="ORF">B5E52_16860</name>
</gene>
<accession>A0A1Y4V616</accession>